<dbReference type="EMBL" id="CAXAMM010000048">
    <property type="protein sequence ID" value="CAK8985705.1"/>
    <property type="molecule type" value="Genomic_DNA"/>
</dbReference>
<accession>A0ABP0H667</accession>
<comment type="caution">
    <text evidence="2">The sequence shown here is derived from an EMBL/GenBank/DDBJ whole genome shotgun (WGS) entry which is preliminary data.</text>
</comment>
<feature type="non-terminal residue" evidence="2">
    <location>
        <position position="471"/>
    </location>
</feature>
<organism evidence="2 3">
    <name type="scientific">Durusdinium trenchii</name>
    <dbReference type="NCBI Taxonomy" id="1381693"/>
    <lineage>
        <taxon>Eukaryota</taxon>
        <taxon>Sar</taxon>
        <taxon>Alveolata</taxon>
        <taxon>Dinophyceae</taxon>
        <taxon>Suessiales</taxon>
        <taxon>Symbiodiniaceae</taxon>
        <taxon>Durusdinium</taxon>
    </lineage>
</organism>
<protein>
    <submittedName>
        <fullName evidence="2">132 kDa protein</fullName>
    </submittedName>
</protein>
<name>A0ABP0H667_9DINO</name>
<keyword evidence="3" id="KW-1185">Reference proteome</keyword>
<evidence type="ECO:0000313" key="2">
    <source>
        <dbReference type="EMBL" id="CAK8985705.1"/>
    </source>
</evidence>
<proteinExistence type="predicted"/>
<evidence type="ECO:0000313" key="3">
    <source>
        <dbReference type="Proteomes" id="UP001642464"/>
    </source>
</evidence>
<gene>
    <name evidence="2" type="ORF">SCF082_LOCUS254</name>
</gene>
<evidence type="ECO:0000256" key="1">
    <source>
        <dbReference type="SAM" id="MobiDB-lite"/>
    </source>
</evidence>
<feature type="compositionally biased region" description="Basic and acidic residues" evidence="1">
    <location>
        <begin position="10"/>
        <end position="34"/>
    </location>
</feature>
<feature type="region of interest" description="Disordered" evidence="1">
    <location>
        <begin position="1"/>
        <end position="40"/>
    </location>
</feature>
<sequence length="471" mass="51621">MRKRSAGVESCEKLQRPLALRTRDTLDELRDPARRPASQYQPIDQDLLAFTPPTALQIPATTIIRNLRRTRKGAAPGPPGVTAETLRLLLDDEDSTNTFVQVAQQFAAANIPPPTATALGLGRTVHCKSQTASTQCLMRLPFVRLFYTEASQYVWHDATGEAHTVTQAEGGEQGDPLMPALFALGQRSALQAVQEQLRPGEHLFAFLDDIYTLVQPARVRPVYDLLEQHLSATAHIPLHRGKARVWNASGVQPPSLTSLGADVWVGDLRLPAAEQGMIILGAPLGSDVFTGQHLNNLSATHQELLSSLPELQDLQASWLLLLFCASPRSSHQLPLTSPHAMTKPFPRLVDAVALLTHLATIDQLVHYCAVAAGHLNEQQLALHDARRNKERVYPELTRGGRCRLVVLGIETGGRWSEEACTFLRLLAQHRARQATPLLRQAVAAALLHRWSAMLTHAAFTAYAASLQGLDS</sequence>
<dbReference type="Proteomes" id="UP001642464">
    <property type="component" value="Unassembled WGS sequence"/>
</dbReference>
<reference evidence="2 3" key="1">
    <citation type="submission" date="2024-02" db="EMBL/GenBank/DDBJ databases">
        <authorList>
            <person name="Chen Y."/>
            <person name="Shah S."/>
            <person name="Dougan E. K."/>
            <person name="Thang M."/>
            <person name="Chan C."/>
        </authorList>
    </citation>
    <scope>NUCLEOTIDE SEQUENCE [LARGE SCALE GENOMIC DNA]</scope>
</reference>